<accession>A0A396JRQ3</accession>
<evidence type="ECO:0008006" key="4">
    <source>
        <dbReference type="Google" id="ProtNLM"/>
    </source>
</evidence>
<comment type="caution">
    <text evidence="3">The sequence shown here is derived from an EMBL/GenBank/DDBJ whole genome shotgun (WGS) entry which is preliminary data.</text>
</comment>
<name>A0A396JRQ3_MEDTR</name>
<organism evidence="3">
    <name type="scientific">Medicago truncatula</name>
    <name type="common">Barrel medic</name>
    <name type="synonym">Medicago tribuloides</name>
    <dbReference type="NCBI Taxonomy" id="3880"/>
    <lineage>
        <taxon>Eukaryota</taxon>
        <taxon>Viridiplantae</taxon>
        <taxon>Streptophyta</taxon>
        <taxon>Embryophyta</taxon>
        <taxon>Tracheophyta</taxon>
        <taxon>Spermatophyta</taxon>
        <taxon>Magnoliopsida</taxon>
        <taxon>eudicotyledons</taxon>
        <taxon>Gunneridae</taxon>
        <taxon>Pentapetalae</taxon>
        <taxon>rosids</taxon>
        <taxon>fabids</taxon>
        <taxon>Fabales</taxon>
        <taxon>Fabaceae</taxon>
        <taxon>Papilionoideae</taxon>
        <taxon>50 kb inversion clade</taxon>
        <taxon>NPAAA clade</taxon>
        <taxon>Hologalegina</taxon>
        <taxon>IRL clade</taxon>
        <taxon>Trifolieae</taxon>
        <taxon>Medicago</taxon>
    </lineage>
</organism>
<feature type="region of interest" description="Disordered" evidence="1">
    <location>
        <begin position="1"/>
        <end position="20"/>
    </location>
</feature>
<proteinExistence type="predicted"/>
<dbReference type="EMBL" id="PSQE01000001">
    <property type="protein sequence ID" value="RHN79924.1"/>
    <property type="molecule type" value="Genomic_DNA"/>
</dbReference>
<feature type="compositionally biased region" description="Polar residues" evidence="1">
    <location>
        <begin position="11"/>
        <end position="20"/>
    </location>
</feature>
<keyword evidence="2" id="KW-0812">Transmembrane</keyword>
<dbReference type="Gramene" id="rna3782">
    <property type="protein sequence ID" value="RHN79924.1"/>
    <property type="gene ID" value="gene3782"/>
</dbReference>
<protein>
    <recommendedName>
        <fullName evidence="4">Transmembrane protein</fullName>
    </recommendedName>
</protein>
<keyword evidence="2" id="KW-0472">Membrane</keyword>
<gene>
    <name evidence="3" type="ORF">MtrunA17_Chr1g0182661</name>
</gene>
<keyword evidence="2" id="KW-1133">Transmembrane helix</keyword>
<reference evidence="3" key="1">
    <citation type="journal article" date="2018" name="Nat. Plants">
        <title>Whole-genome landscape of Medicago truncatula symbiotic genes.</title>
        <authorList>
            <person name="Pecrix Y."/>
            <person name="Gamas P."/>
            <person name="Carrere S."/>
        </authorList>
    </citation>
    <scope>NUCLEOTIDE SEQUENCE</scope>
    <source>
        <tissue evidence="3">Leaves</tissue>
    </source>
</reference>
<evidence type="ECO:0000256" key="2">
    <source>
        <dbReference type="SAM" id="Phobius"/>
    </source>
</evidence>
<feature type="transmembrane region" description="Helical" evidence="2">
    <location>
        <begin position="38"/>
        <end position="60"/>
    </location>
</feature>
<dbReference type="Proteomes" id="UP000265566">
    <property type="component" value="Chromosome 1"/>
</dbReference>
<dbReference type="AlphaFoldDB" id="A0A396JRQ3"/>
<evidence type="ECO:0000256" key="1">
    <source>
        <dbReference type="SAM" id="MobiDB-lite"/>
    </source>
</evidence>
<evidence type="ECO:0000313" key="3">
    <source>
        <dbReference type="EMBL" id="RHN79924.1"/>
    </source>
</evidence>
<sequence>MIHCSEGPINNPGSLSKQAKLNQTQSARNLFRFIERRFITLLLLLFPYSIFFFHFTIHYFDNSNN</sequence>